<sequence>MSLVRNKIFQMVRSEILSCELMPGMELREADLAKRYGVSKSPVRDAMQKLEFEGLVEIEPRRGHRVRPISVKDAEDILDLRIILDTGVVKRIVEIASADDLSSLDRYRTADMSSKEVFAKYNRQFHTALATLSGNLRLAEECRRVMEFYGRLCIVSLSSIGSGPFDQPLADHVQIIDALQARNASKAAKLVRAHIDTSRAQIMRGLQSRPIVG</sequence>
<proteinExistence type="predicted"/>
<reference evidence="1" key="1">
    <citation type="submission" date="2022-11" db="EMBL/GenBank/DDBJ databases">
        <title>beta-Carotene-producing bacterium, Jeongeuplla avenae sp. nov., alleviates the salt stress of Arabidopsis seedlings.</title>
        <authorList>
            <person name="Jiang L."/>
            <person name="Lee J."/>
        </authorList>
    </citation>
    <scope>NUCLEOTIDE SEQUENCE</scope>
    <source>
        <strain evidence="1">DY_R2A_6</strain>
    </source>
</reference>
<gene>
    <name evidence="1" type="ORF">OXU80_15935</name>
</gene>
<evidence type="ECO:0000313" key="1">
    <source>
        <dbReference type="EMBL" id="WAJ26382.1"/>
    </source>
</evidence>
<accession>A0ACD4NHV2</accession>
<dbReference type="Proteomes" id="UP001163223">
    <property type="component" value="Chromosome"/>
</dbReference>
<keyword evidence="2" id="KW-1185">Reference proteome</keyword>
<dbReference type="EMBL" id="CP113520">
    <property type="protein sequence ID" value="WAJ26382.1"/>
    <property type="molecule type" value="Genomic_DNA"/>
</dbReference>
<organism evidence="1 2">
    <name type="scientific">Antarcticirhabdus aurantiaca</name>
    <dbReference type="NCBI Taxonomy" id="2606717"/>
    <lineage>
        <taxon>Bacteria</taxon>
        <taxon>Pseudomonadati</taxon>
        <taxon>Pseudomonadota</taxon>
        <taxon>Alphaproteobacteria</taxon>
        <taxon>Hyphomicrobiales</taxon>
        <taxon>Aurantimonadaceae</taxon>
        <taxon>Antarcticirhabdus</taxon>
    </lineage>
</organism>
<name>A0ACD4NHV2_9HYPH</name>
<evidence type="ECO:0000313" key="2">
    <source>
        <dbReference type="Proteomes" id="UP001163223"/>
    </source>
</evidence>
<protein>
    <submittedName>
        <fullName evidence="1">GntR family transcriptional regulator</fullName>
    </submittedName>
</protein>